<protein>
    <submittedName>
        <fullName evidence="1">Uncharacterized protein</fullName>
    </submittedName>
</protein>
<name>A0A6J4JU63_9SPHI</name>
<reference evidence="1" key="1">
    <citation type="submission" date="2020-02" db="EMBL/GenBank/DDBJ databases">
        <authorList>
            <person name="Meier V. D."/>
        </authorList>
    </citation>
    <scope>NUCLEOTIDE SEQUENCE</scope>
    <source>
        <strain evidence="1">AVDCRST_MAG56</strain>
    </source>
</reference>
<dbReference type="InterPro" id="IPR011989">
    <property type="entry name" value="ARM-like"/>
</dbReference>
<dbReference type="EMBL" id="CADCTQ010000360">
    <property type="protein sequence ID" value="CAA9287744.1"/>
    <property type="molecule type" value="Genomic_DNA"/>
</dbReference>
<dbReference type="Gene3D" id="1.10.10.1320">
    <property type="entry name" value="Anti-sigma factor, zinc-finger domain"/>
    <property type="match status" value="1"/>
</dbReference>
<dbReference type="AlphaFoldDB" id="A0A6J4JU63"/>
<evidence type="ECO:0000313" key="1">
    <source>
        <dbReference type="EMBL" id="CAA9287744.1"/>
    </source>
</evidence>
<gene>
    <name evidence="1" type="ORF">AVDCRST_MAG56-4397</name>
</gene>
<accession>A0A6J4JU63</accession>
<dbReference type="InterPro" id="IPR016024">
    <property type="entry name" value="ARM-type_fold"/>
</dbReference>
<organism evidence="1">
    <name type="scientific">uncultured Cytophagales bacterium</name>
    <dbReference type="NCBI Taxonomy" id="158755"/>
    <lineage>
        <taxon>Bacteria</taxon>
        <taxon>Pseudomonadati</taxon>
        <taxon>Bacteroidota</taxon>
        <taxon>Sphingobacteriia</taxon>
        <taxon>Sphingobacteriales</taxon>
        <taxon>environmental samples</taxon>
    </lineage>
</organism>
<dbReference type="SUPFAM" id="SSF48371">
    <property type="entry name" value="ARM repeat"/>
    <property type="match status" value="1"/>
</dbReference>
<dbReference type="InterPro" id="IPR041916">
    <property type="entry name" value="Anti_sigma_zinc_sf"/>
</dbReference>
<sequence length="262" mass="28758">MLALATGDALTPAEEGMLEKHLAGCADCRREAVHYRQLHRQLAVLPVPEPDGAKMQADFQAMLAGYRQERTKTSPPALAWLRNWFELAWASPLAGRLAFGIAMLLTGGAAGYWFAPKTAEPAGTEQIADAGESGRRDMVLTLISQSSATDRLKAVGYTSDLQQADDRVIKALLFTLNHDENVNVRLVTVEALFRFADDPAVREGLVRSIAQQESPLVQVALADAMVALHEKRSVAPLRELLRRQGTDVYVKEKLESSIRVLL</sequence>
<proteinExistence type="predicted"/>
<dbReference type="Gene3D" id="1.25.10.10">
    <property type="entry name" value="Leucine-rich Repeat Variant"/>
    <property type="match status" value="1"/>
</dbReference>